<keyword evidence="2 9" id="KW-0813">Transport</keyword>
<dbReference type="Pfam" id="PF04290">
    <property type="entry name" value="DctQ"/>
    <property type="match status" value="1"/>
</dbReference>
<comment type="function">
    <text evidence="9">Part of the tripartite ATP-independent periplasmic (TRAP) transport system.</text>
</comment>
<evidence type="ECO:0000256" key="1">
    <source>
        <dbReference type="ARBA" id="ARBA00004429"/>
    </source>
</evidence>
<comment type="caution">
    <text evidence="11">The sequence shown here is derived from an EMBL/GenBank/DDBJ whole genome shotgun (WGS) entry which is preliminary data.</text>
</comment>
<evidence type="ECO:0000256" key="7">
    <source>
        <dbReference type="ARBA" id="ARBA00023136"/>
    </source>
</evidence>
<evidence type="ECO:0000313" key="11">
    <source>
        <dbReference type="EMBL" id="EEQ94219.1"/>
    </source>
</evidence>
<dbReference type="InterPro" id="IPR055348">
    <property type="entry name" value="DctQ"/>
</dbReference>
<keyword evidence="6 9" id="KW-1133">Transmembrane helix</keyword>
<dbReference type="PANTHER" id="PTHR35011">
    <property type="entry name" value="2,3-DIKETO-L-GULONATE TRAP TRANSPORTER SMALL PERMEASE PROTEIN YIAM"/>
    <property type="match status" value="1"/>
</dbReference>
<keyword evidence="3" id="KW-1003">Cell membrane</keyword>
<evidence type="ECO:0000259" key="10">
    <source>
        <dbReference type="Pfam" id="PF04290"/>
    </source>
</evidence>
<keyword evidence="4 9" id="KW-0997">Cell inner membrane</keyword>
<dbReference type="GO" id="GO:0015740">
    <property type="term" value="P:C4-dicarboxylate transport"/>
    <property type="evidence" value="ECO:0007669"/>
    <property type="project" value="TreeGrafter"/>
</dbReference>
<evidence type="ECO:0000256" key="5">
    <source>
        <dbReference type="ARBA" id="ARBA00022692"/>
    </source>
</evidence>
<evidence type="ECO:0000256" key="9">
    <source>
        <dbReference type="RuleBase" id="RU369079"/>
    </source>
</evidence>
<feature type="domain" description="Tripartite ATP-independent periplasmic transporters DctQ component" evidence="10">
    <location>
        <begin position="76"/>
        <end position="195"/>
    </location>
</feature>
<proteinExistence type="inferred from homology"/>
<keyword evidence="7 9" id="KW-0472">Membrane</keyword>
<feature type="transmembrane region" description="Helical" evidence="9">
    <location>
        <begin position="180"/>
        <end position="198"/>
    </location>
</feature>
<keyword evidence="5 9" id="KW-0812">Transmembrane</keyword>
<sequence length="233" mass="25470">MRWPARTAGKYSRRRMHGHPARMRCCFLSKPEKGQRSASDAPRGGPKEAEGRNVKALVDFYFTAARFAIACLLGCMVVLVFGNVVLRYAFNQGITVSEELSRIFFVWLTFLGAVVAMRDHAHLGVDSLVRRLSPAGARIALVAGHIMMFGATWLVLSGSWTQTLINIPTLAPATGMSMGWFYGAGLAFAVPALLIIAWNGFGIATGRIDVASTHFVTDSEEHVTPVPTDEDRK</sequence>
<evidence type="ECO:0000256" key="4">
    <source>
        <dbReference type="ARBA" id="ARBA00022519"/>
    </source>
</evidence>
<dbReference type="EMBL" id="ACQA01000002">
    <property type="protein sequence ID" value="EEQ94219.1"/>
    <property type="molecule type" value="Genomic_DNA"/>
</dbReference>
<evidence type="ECO:0000256" key="3">
    <source>
        <dbReference type="ARBA" id="ARBA00022475"/>
    </source>
</evidence>
<evidence type="ECO:0000256" key="6">
    <source>
        <dbReference type="ARBA" id="ARBA00022989"/>
    </source>
</evidence>
<dbReference type="Proteomes" id="UP000004386">
    <property type="component" value="Unassembled WGS sequence"/>
</dbReference>
<dbReference type="InterPro" id="IPR007387">
    <property type="entry name" value="TRAP_DctQ"/>
</dbReference>
<evidence type="ECO:0000313" key="12">
    <source>
        <dbReference type="Proteomes" id="UP000004386"/>
    </source>
</evidence>
<dbReference type="PANTHER" id="PTHR35011:SF2">
    <property type="entry name" value="2,3-DIKETO-L-GULONATE TRAP TRANSPORTER SMALL PERMEASE PROTEIN YIAM"/>
    <property type="match status" value="1"/>
</dbReference>
<reference evidence="11 12" key="1">
    <citation type="submission" date="2009-05" db="EMBL/GenBank/DDBJ databases">
        <authorList>
            <person name="Setubal J.C."/>
            <person name="Boyle S."/>
            <person name="Crasta O.R."/>
            <person name="Gillespie J.J."/>
            <person name="Kenyon R.W."/>
            <person name="Lu J."/>
            <person name="Mane S."/>
            <person name="Nagrani S."/>
            <person name="Shallom J.M."/>
            <person name="Shallom S."/>
            <person name="Shukla M."/>
            <person name="Snyder E.E."/>
            <person name="Sobral B.W."/>
            <person name="Wattam A.R."/>
            <person name="Will R."/>
            <person name="Williams K."/>
            <person name="Yoo H."/>
            <person name="Munk C."/>
            <person name="Tapia R."/>
            <person name="Green L."/>
            <person name="Rogers Y."/>
            <person name="Detter J.C."/>
            <person name="Bruce D."/>
            <person name="Brettin T.S."/>
            <person name="Tsolis R."/>
        </authorList>
    </citation>
    <scope>NUCLEOTIDE SEQUENCE [LARGE SCALE GENOMIC DNA]</scope>
    <source>
        <strain evidence="11 12">LMG 3301</strain>
    </source>
</reference>
<accession>C4WPB0</accession>
<evidence type="ECO:0000256" key="8">
    <source>
        <dbReference type="ARBA" id="ARBA00038436"/>
    </source>
</evidence>
<feature type="transmembrane region" description="Helical" evidence="9">
    <location>
        <begin position="100"/>
        <end position="118"/>
    </location>
</feature>
<comment type="similarity">
    <text evidence="8 9">Belongs to the TRAP transporter small permease family.</text>
</comment>
<protein>
    <recommendedName>
        <fullName evidence="9">TRAP transporter small permease protein</fullName>
    </recommendedName>
</protein>
<organism evidence="11 12">
    <name type="scientific">Brucella intermedia LMG 3301</name>
    <dbReference type="NCBI Taxonomy" id="641118"/>
    <lineage>
        <taxon>Bacteria</taxon>
        <taxon>Pseudomonadati</taxon>
        <taxon>Pseudomonadota</taxon>
        <taxon>Alphaproteobacteria</taxon>
        <taxon>Hyphomicrobiales</taxon>
        <taxon>Brucellaceae</taxon>
        <taxon>Brucella/Ochrobactrum group</taxon>
        <taxon>Brucella</taxon>
    </lineage>
</organism>
<name>C4WPB0_9HYPH</name>
<dbReference type="AlphaFoldDB" id="C4WPB0"/>
<evidence type="ECO:0000256" key="2">
    <source>
        <dbReference type="ARBA" id="ARBA00022448"/>
    </source>
</evidence>
<comment type="subcellular location">
    <subcellularLocation>
        <location evidence="1 9">Cell inner membrane</location>
        <topology evidence="1 9">Multi-pass membrane protein</topology>
    </subcellularLocation>
</comment>
<gene>
    <name evidence="11" type="ORF">OINT_2001440</name>
</gene>
<comment type="subunit">
    <text evidence="9">The complex comprises the extracytoplasmic solute receptor protein and the two transmembrane proteins.</text>
</comment>
<dbReference type="HOGENOM" id="CLU_086356_9_0_5"/>
<dbReference type="GO" id="GO:0022857">
    <property type="term" value="F:transmembrane transporter activity"/>
    <property type="evidence" value="ECO:0007669"/>
    <property type="project" value="UniProtKB-UniRule"/>
</dbReference>
<feature type="transmembrane region" description="Helical" evidence="9">
    <location>
        <begin position="67"/>
        <end position="88"/>
    </location>
</feature>
<feature type="transmembrane region" description="Helical" evidence="9">
    <location>
        <begin position="139"/>
        <end position="160"/>
    </location>
</feature>
<dbReference type="GO" id="GO:0005886">
    <property type="term" value="C:plasma membrane"/>
    <property type="evidence" value="ECO:0007669"/>
    <property type="project" value="UniProtKB-SubCell"/>
</dbReference>